<dbReference type="Gene3D" id="1.20.120.1200">
    <property type="entry name" value="NADH-ubiquinone/plastoquinone oxidoreductase chain 6, subunit NuoJ"/>
    <property type="match status" value="1"/>
</dbReference>
<keyword evidence="4" id="KW-1185">Reference proteome</keyword>
<evidence type="ECO:0000256" key="2">
    <source>
        <dbReference type="SAM" id="Phobius"/>
    </source>
</evidence>
<comment type="caution">
    <text evidence="3">The sequence shown here is derived from an EMBL/GenBank/DDBJ whole genome shotgun (WGS) entry which is preliminary data.</text>
</comment>
<evidence type="ECO:0000256" key="1">
    <source>
        <dbReference type="SAM" id="MobiDB-lite"/>
    </source>
</evidence>
<dbReference type="AlphaFoldDB" id="A0ABD5ZRN4"/>
<dbReference type="Proteomes" id="UP001596398">
    <property type="component" value="Unassembled WGS sequence"/>
</dbReference>
<evidence type="ECO:0000313" key="4">
    <source>
        <dbReference type="Proteomes" id="UP001596398"/>
    </source>
</evidence>
<feature type="transmembrane region" description="Helical" evidence="2">
    <location>
        <begin position="68"/>
        <end position="90"/>
    </location>
</feature>
<feature type="region of interest" description="Disordered" evidence="1">
    <location>
        <begin position="96"/>
        <end position="115"/>
    </location>
</feature>
<dbReference type="InterPro" id="IPR042106">
    <property type="entry name" value="Nuo/plastoQ_OxRdtase_6_NuoJ"/>
</dbReference>
<sequence>MTTRPRLYTSGRQVIGLVAFVLFGVLAAVFLTADFGAAETFAGAEGITAAIGYAMFNLDAGSVPSEGFLVAFEIIDVVLLAALAAAVMLARRESESGGFLPLTDGGEDEGKGGDR</sequence>
<gene>
    <name evidence="3" type="ORF">ACFQJ4_11655</name>
</gene>
<name>A0ABD5ZRN4_9EURY</name>
<dbReference type="RefSeq" id="WP_276234116.1">
    <property type="nucleotide sequence ID" value="NZ_CP119802.1"/>
</dbReference>
<accession>A0ABD5ZRN4</accession>
<protein>
    <submittedName>
        <fullName evidence="3">Proton-conducting membrane transporter</fullName>
    </submittedName>
</protein>
<keyword evidence="2" id="KW-1133">Transmembrane helix</keyword>
<proteinExistence type="predicted"/>
<feature type="transmembrane region" description="Helical" evidence="2">
    <location>
        <begin position="14"/>
        <end position="33"/>
    </location>
</feature>
<dbReference type="EMBL" id="JBHTAP010000001">
    <property type="protein sequence ID" value="MFC7235972.1"/>
    <property type="molecule type" value="Genomic_DNA"/>
</dbReference>
<keyword evidence="2" id="KW-0812">Transmembrane</keyword>
<keyword evidence="2" id="KW-0472">Membrane</keyword>
<evidence type="ECO:0000313" key="3">
    <source>
        <dbReference type="EMBL" id="MFC7235972.1"/>
    </source>
</evidence>
<organism evidence="3 4">
    <name type="scientific">Halosegnis marinus</name>
    <dbReference type="NCBI Taxonomy" id="3034023"/>
    <lineage>
        <taxon>Archaea</taxon>
        <taxon>Methanobacteriati</taxon>
        <taxon>Methanobacteriota</taxon>
        <taxon>Stenosarchaea group</taxon>
        <taxon>Halobacteria</taxon>
        <taxon>Halobacteriales</taxon>
        <taxon>Natronomonadaceae</taxon>
        <taxon>Halosegnis</taxon>
    </lineage>
</organism>
<dbReference type="GeneID" id="79267674"/>
<reference evidence="3 4" key="1">
    <citation type="journal article" date="2019" name="Int. J. Syst. Evol. Microbiol.">
        <title>The Global Catalogue of Microorganisms (GCM) 10K type strain sequencing project: providing services to taxonomists for standard genome sequencing and annotation.</title>
        <authorList>
            <consortium name="The Broad Institute Genomics Platform"/>
            <consortium name="The Broad Institute Genome Sequencing Center for Infectious Disease"/>
            <person name="Wu L."/>
            <person name="Ma J."/>
        </authorList>
    </citation>
    <scope>NUCLEOTIDE SEQUENCE [LARGE SCALE GENOMIC DNA]</scope>
    <source>
        <strain evidence="3 4">DT85</strain>
    </source>
</reference>